<proteinExistence type="predicted"/>
<accession>A0ABT1WC68</accession>
<evidence type="ECO:0000313" key="3">
    <source>
        <dbReference type="Proteomes" id="UP001524587"/>
    </source>
</evidence>
<name>A0ABT1WC68_9PROT</name>
<comment type="caution">
    <text evidence="2">The sequence shown here is derived from an EMBL/GenBank/DDBJ whole genome shotgun (WGS) entry which is preliminary data.</text>
</comment>
<evidence type="ECO:0000256" key="1">
    <source>
        <dbReference type="SAM" id="MobiDB-lite"/>
    </source>
</evidence>
<keyword evidence="3" id="KW-1185">Reference proteome</keyword>
<feature type="compositionally biased region" description="Polar residues" evidence="1">
    <location>
        <begin position="151"/>
        <end position="160"/>
    </location>
</feature>
<feature type="compositionally biased region" description="Low complexity" evidence="1">
    <location>
        <begin position="162"/>
        <end position="184"/>
    </location>
</feature>
<dbReference type="EMBL" id="JAMSKV010000015">
    <property type="protein sequence ID" value="MCQ8279721.1"/>
    <property type="molecule type" value="Genomic_DNA"/>
</dbReference>
<protein>
    <recommendedName>
        <fullName evidence="4">Outer membrane protein assembly factor BamE</fullName>
    </recommendedName>
</protein>
<gene>
    <name evidence="2" type="ORF">NFI95_14850</name>
</gene>
<evidence type="ECO:0000313" key="2">
    <source>
        <dbReference type="EMBL" id="MCQ8279721.1"/>
    </source>
</evidence>
<feature type="region of interest" description="Disordered" evidence="1">
    <location>
        <begin position="147"/>
        <end position="191"/>
    </location>
</feature>
<reference evidence="2 3" key="1">
    <citation type="submission" date="2022-06" db="EMBL/GenBank/DDBJ databases">
        <title>Endosaccharibacter gen. nov., sp. nov., endophytic bacteria isolated from sugarcane.</title>
        <authorList>
            <person name="Pitiwittayakul N."/>
            <person name="Yukphan P."/>
            <person name="Charoenyingcharoen P."/>
            <person name="Tanasupawat S."/>
        </authorList>
    </citation>
    <scope>NUCLEOTIDE SEQUENCE [LARGE SCALE GENOMIC DNA]</scope>
    <source>
        <strain evidence="2 3">KSS8</strain>
    </source>
</reference>
<evidence type="ECO:0008006" key="4">
    <source>
        <dbReference type="Google" id="ProtNLM"/>
    </source>
</evidence>
<dbReference type="Proteomes" id="UP001524587">
    <property type="component" value="Unassembled WGS sequence"/>
</dbReference>
<sequence>MSSIIAHPALRLAKASLPLLFALGACSVNDSRIADNAKARLMGLSEVELESCLGVPDQHATFGSTDVLTYYATSSSSMSYSIPVVGGLGFSNGGYCHATFRVDNGRVMRVIYSGEKNATLAPDAYCTPILRSCMTYLSAHPEAHDVPANSADATKTNNSIRAVPPGAASAAPQPQASVAAAPSNVPTPTPR</sequence>
<organism evidence="2 3">
    <name type="scientific">Endosaccharibacter trunci</name>
    <dbReference type="NCBI Taxonomy" id="2812733"/>
    <lineage>
        <taxon>Bacteria</taxon>
        <taxon>Pseudomonadati</taxon>
        <taxon>Pseudomonadota</taxon>
        <taxon>Alphaproteobacteria</taxon>
        <taxon>Acetobacterales</taxon>
        <taxon>Acetobacteraceae</taxon>
        <taxon>Endosaccharibacter</taxon>
    </lineage>
</organism>
<dbReference type="RefSeq" id="WP_422865210.1">
    <property type="nucleotide sequence ID" value="NZ_JAMSKV010000015.1"/>
</dbReference>